<protein>
    <submittedName>
        <fullName evidence="1">Uncharacterized protein</fullName>
    </submittedName>
</protein>
<organism evidence="1 2">
    <name type="scientific">Paenibacillus plantiphilus</name>
    <dbReference type="NCBI Taxonomy" id="2905650"/>
    <lineage>
        <taxon>Bacteria</taxon>
        <taxon>Bacillati</taxon>
        <taxon>Bacillota</taxon>
        <taxon>Bacilli</taxon>
        <taxon>Bacillales</taxon>
        <taxon>Paenibacillaceae</taxon>
        <taxon>Paenibacillus</taxon>
    </lineage>
</organism>
<keyword evidence="2" id="KW-1185">Reference proteome</keyword>
<evidence type="ECO:0000313" key="2">
    <source>
        <dbReference type="Proteomes" id="UP000838686"/>
    </source>
</evidence>
<dbReference type="Proteomes" id="UP000838686">
    <property type="component" value="Unassembled WGS sequence"/>
</dbReference>
<proteinExistence type="predicted"/>
<comment type="caution">
    <text evidence="1">The sequence shown here is derived from an EMBL/GenBank/DDBJ whole genome shotgun (WGS) entry which is preliminary data.</text>
</comment>
<evidence type="ECO:0000313" key="1">
    <source>
        <dbReference type="EMBL" id="CAH1190346.1"/>
    </source>
</evidence>
<name>A0ABN8FQL3_9BACL</name>
<accession>A0ABN8FQL3</accession>
<reference evidence="1" key="1">
    <citation type="submission" date="2022-01" db="EMBL/GenBank/DDBJ databases">
        <authorList>
            <person name="Criscuolo A."/>
        </authorList>
    </citation>
    <scope>NUCLEOTIDE SEQUENCE</scope>
    <source>
        <strain evidence="1">CIP111893</strain>
    </source>
</reference>
<gene>
    <name evidence="1" type="ORF">PAECIP111893_00286</name>
</gene>
<sequence length="85" mass="9684">MDVATQMINAALRPLRISGNQIDRFKLFVCAGSRIAQRESIYTNYGPLRIEASFHIPKGLSYVIEDPTGKRGRRFAWVSRKAEDK</sequence>
<dbReference type="EMBL" id="CAKMMF010000001">
    <property type="protein sequence ID" value="CAH1190346.1"/>
    <property type="molecule type" value="Genomic_DNA"/>
</dbReference>